<reference evidence="1 2" key="1">
    <citation type="journal article" date="2020" name="Biotechnol. Biofuels">
        <title>New insights from the biogas microbiome by comprehensive genome-resolved metagenomics of nearly 1600 species originating from multiple anaerobic digesters.</title>
        <authorList>
            <person name="Campanaro S."/>
            <person name="Treu L."/>
            <person name="Rodriguez-R L.M."/>
            <person name="Kovalovszki A."/>
            <person name="Ziels R.M."/>
            <person name="Maus I."/>
            <person name="Zhu X."/>
            <person name="Kougias P.G."/>
            <person name="Basile A."/>
            <person name="Luo G."/>
            <person name="Schluter A."/>
            <person name="Konstantinidis K.T."/>
            <person name="Angelidaki I."/>
        </authorList>
    </citation>
    <scope>NUCLEOTIDE SEQUENCE [LARGE SCALE GENOMIC DNA]</scope>
    <source>
        <strain evidence="1">AS27yjCOA_65</strain>
    </source>
</reference>
<sequence>MKTYYIGRFSIEVPAGMKIERNSKVRHVKIEEIVWPKEVSHEQAYTNEWYKFLADIKKLGPPRGTDKVILKMQDFSEMGATAKGVFYHKDGDAADEATWSLLLDVGNIGVLFTGRSVLVEKENKSNLMLNNIENIFRSYHLPISKTYYPKENYFYLQHGIIDLPYNWQEESYAYFEGSPLELVLTINMEMDSRHKIETLGLIEKTKGLLAAAALQTSGSITKIRLNKREVAGMKGEESILRITE</sequence>
<accession>A0A7X9FRG9</accession>
<gene>
    <name evidence="1" type="ORF">GYA55_04730</name>
</gene>
<organism evidence="1 2">
    <name type="scientific">SAR324 cluster bacterium</name>
    <dbReference type="NCBI Taxonomy" id="2024889"/>
    <lineage>
        <taxon>Bacteria</taxon>
        <taxon>Deltaproteobacteria</taxon>
        <taxon>SAR324 cluster</taxon>
    </lineage>
</organism>
<comment type="caution">
    <text evidence="1">The sequence shown here is derived from an EMBL/GenBank/DDBJ whole genome shotgun (WGS) entry which is preliminary data.</text>
</comment>
<feature type="non-terminal residue" evidence="1">
    <location>
        <position position="244"/>
    </location>
</feature>
<proteinExistence type="predicted"/>
<name>A0A7X9FRG9_9DELT</name>
<evidence type="ECO:0000313" key="1">
    <source>
        <dbReference type="EMBL" id="NMC62454.1"/>
    </source>
</evidence>
<dbReference type="Proteomes" id="UP000524246">
    <property type="component" value="Unassembled WGS sequence"/>
</dbReference>
<protein>
    <submittedName>
        <fullName evidence="1">Uncharacterized protein</fullName>
    </submittedName>
</protein>
<evidence type="ECO:0000313" key="2">
    <source>
        <dbReference type="Proteomes" id="UP000524246"/>
    </source>
</evidence>
<dbReference type="AlphaFoldDB" id="A0A7X9FRG9"/>
<dbReference type="EMBL" id="JAAZON010000199">
    <property type="protein sequence ID" value="NMC62454.1"/>
    <property type="molecule type" value="Genomic_DNA"/>
</dbReference>